<feature type="region of interest" description="Disordered" evidence="1">
    <location>
        <begin position="442"/>
        <end position="464"/>
    </location>
</feature>
<gene>
    <name evidence="3" type="primary">LOC105272996</name>
</gene>
<dbReference type="GeneID" id="105272996"/>
<dbReference type="PANTHER" id="PTHR34153:SF2">
    <property type="entry name" value="SI:CH211-262H13.3-RELATED"/>
    <property type="match status" value="1"/>
</dbReference>
<dbReference type="AlphaFoldDB" id="A0A9R1TRJ1"/>
<dbReference type="RefSeq" id="XP_011313533.1">
    <property type="nucleotide sequence ID" value="XM_011315231.1"/>
</dbReference>
<protein>
    <recommendedName>
        <fullName evidence="4">DUF4806 domain-containing protein</fullName>
    </recommendedName>
</protein>
<evidence type="ECO:0000256" key="1">
    <source>
        <dbReference type="SAM" id="MobiDB-lite"/>
    </source>
</evidence>
<proteinExistence type="predicted"/>
<evidence type="ECO:0000313" key="3">
    <source>
        <dbReference type="RefSeq" id="XP_011313533.1"/>
    </source>
</evidence>
<sequence length="464" mass="52327">MCVVFRLFCLNWVRINPKMVDSSYAIVIFEEVNKKGEKLMDIVPMSWVTEGDNAEYVCKYFPNDSFDKRDFFLKNKTPAHPNWLEYPVKLLSTAESLEKAKRRLKKAKVTADVDTTDAEDIAQNTKKMSKKTDLPASKQLKQIASMSQFTAAKIAASHEISDSKYNGSESSKSQKKTGGLKKKLPQIVSDSDNSSDDGISNIQAGLKRNSLVAKAARNSESSSDDEEILQNNRGHVDHLFEERSNDASQLENLTNSIVQKHSSTSVIQDKHSRDFLQQIREIIHSEVESAKLSILHDLAAKVGQMQNTILQTNIPIAPRGSPNELIKKLDTKFAIQSLNAFLDFEKKLEDESQADALCSLYRVLLFRMDKPSNCIKTLMGHTLSKELSLQYSGSGRDMNGKHKLSWKETKTSQIMKQAIITQFTDQTEKDIQKLMATWLSGAGDRAGGRRERDEKRKDRNGKEN</sequence>
<reference evidence="3" key="1">
    <citation type="submission" date="2025-08" db="UniProtKB">
        <authorList>
            <consortium name="RefSeq"/>
        </authorList>
    </citation>
    <scope>IDENTIFICATION</scope>
    <source>
        <strain evidence="3">USDA-PBARC FA_bdor</strain>
        <tissue evidence="3">Whole organism</tissue>
    </source>
</reference>
<evidence type="ECO:0008006" key="4">
    <source>
        <dbReference type="Google" id="ProtNLM"/>
    </source>
</evidence>
<feature type="compositionally biased region" description="Basic residues" evidence="1">
    <location>
        <begin position="173"/>
        <end position="184"/>
    </location>
</feature>
<keyword evidence="2" id="KW-1185">Reference proteome</keyword>
<dbReference type="PANTHER" id="PTHR34153">
    <property type="entry name" value="SI:CH211-262H13.3-RELATED-RELATED"/>
    <property type="match status" value="1"/>
</dbReference>
<evidence type="ECO:0000313" key="2">
    <source>
        <dbReference type="Proteomes" id="UP000694866"/>
    </source>
</evidence>
<feature type="region of interest" description="Disordered" evidence="1">
    <location>
        <begin position="161"/>
        <end position="201"/>
    </location>
</feature>
<feature type="compositionally biased region" description="Basic and acidic residues" evidence="1">
    <location>
        <begin position="446"/>
        <end position="464"/>
    </location>
</feature>
<organism evidence="2 3">
    <name type="scientific">Fopius arisanus</name>
    <dbReference type="NCBI Taxonomy" id="64838"/>
    <lineage>
        <taxon>Eukaryota</taxon>
        <taxon>Metazoa</taxon>
        <taxon>Ecdysozoa</taxon>
        <taxon>Arthropoda</taxon>
        <taxon>Hexapoda</taxon>
        <taxon>Insecta</taxon>
        <taxon>Pterygota</taxon>
        <taxon>Neoptera</taxon>
        <taxon>Endopterygota</taxon>
        <taxon>Hymenoptera</taxon>
        <taxon>Apocrita</taxon>
        <taxon>Ichneumonoidea</taxon>
        <taxon>Braconidae</taxon>
        <taxon>Opiinae</taxon>
        <taxon>Fopius</taxon>
    </lineage>
</organism>
<accession>A0A9R1TRJ1</accession>
<name>A0A9R1TRJ1_9HYME</name>
<dbReference type="KEGG" id="fas:105272996"/>
<dbReference type="OrthoDB" id="7685730at2759"/>
<dbReference type="Proteomes" id="UP000694866">
    <property type="component" value="Unplaced"/>
</dbReference>